<dbReference type="GO" id="GO:0005524">
    <property type="term" value="F:ATP binding"/>
    <property type="evidence" value="ECO:0007669"/>
    <property type="project" value="UniProtKB-KW"/>
</dbReference>
<keyword evidence="7" id="KW-0547">Nucleotide-binding</keyword>
<evidence type="ECO:0000256" key="6">
    <source>
        <dbReference type="SAM" id="Phobius"/>
    </source>
</evidence>
<dbReference type="PANTHER" id="PTHR30028:SF0">
    <property type="entry name" value="PROTEIN ALUMINUM SENSITIVE 3"/>
    <property type="match status" value="1"/>
</dbReference>
<evidence type="ECO:0000256" key="1">
    <source>
        <dbReference type="ARBA" id="ARBA00004141"/>
    </source>
</evidence>
<feature type="transmembrane region" description="Helical" evidence="6">
    <location>
        <begin position="69"/>
        <end position="88"/>
    </location>
</feature>
<dbReference type="InterPro" id="IPR005226">
    <property type="entry name" value="UPF0014_fam"/>
</dbReference>
<gene>
    <name evidence="7" type="ORF">BBIA_1417</name>
</gene>
<keyword evidence="4 6" id="KW-1133">Transmembrane helix</keyword>
<accession>A0A087A4X0</accession>
<dbReference type="Pfam" id="PF03649">
    <property type="entry name" value="UPF0014"/>
    <property type="match status" value="1"/>
</dbReference>
<feature type="transmembrane region" description="Helical" evidence="6">
    <location>
        <begin position="44"/>
        <end position="63"/>
    </location>
</feature>
<protein>
    <submittedName>
        <fullName evidence="7">ABC transporter ATP-binding protein</fullName>
    </submittedName>
</protein>
<evidence type="ECO:0000256" key="2">
    <source>
        <dbReference type="ARBA" id="ARBA00005268"/>
    </source>
</evidence>
<feature type="transmembrane region" description="Helical" evidence="6">
    <location>
        <begin position="228"/>
        <end position="250"/>
    </location>
</feature>
<dbReference type="AlphaFoldDB" id="A0A087A4X0"/>
<organism evidence="7 8">
    <name type="scientific">Bifidobacterium biavatii DSM 23969</name>
    <dbReference type="NCBI Taxonomy" id="1437608"/>
    <lineage>
        <taxon>Bacteria</taxon>
        <taxon>Bacillati</taxon>
        <taxon>Actinomycetota</taxon>
        <taxon>Actinomycetes</taxon>
        <taxon>Bifidobacteriales</taxon>
        <taxon>Bifidobacteriaceae</taxon>
        <taxon>Bifidobacterium</taxon>
    </lineage>
</organism>
<dbReference type="STRING" id="1437608.GCA_000771645_01552"/>
<dbReference type="PANTHER" id="PTHR30028">
    <property type="entry name" value="UPF0014 INNER MEMBRANE PROTEIN YBBM-RELATED"/>
    <property type="match status" value="1"/>
</dbReference>
<evidence type="ECO:0000256" key="4">
    <source>
        <dbReference type="ARBA" id="ARBA00022989"/>
    </source>
</evidence>
<evidence type="ECO:0000256" key="3">
    <source>
        <dbReference type="ARBA" id="ARBA00022692"/>
    </source>
</evidence>
<evidence type="ECO:0000313" key="7">
    <source>
        <dbReference type="EMBL" id="KFI53820.1"/>
    </source>
</evidence>
<feature type="transmembrane region" description="Helical" evidence="6">
    <location>
        <begin position="127"/>
        <end position="152"/>
    </location>
</feature>
<dbReference type="RefSeq" id="WP_033492394.1">
    <property type="nucleotide sequence ID" value="NZ_JDUU01000003.1"/>
</dbReference>
<proteinExistence type="inferred from homology"/>
<keyword evidence="3 6" id="KW-0812">Transmembrane</keyword>
<dbReference type="Proteomes" id="UP000029108">
    <property type="component" value="Unassembled WGS sequence"/>
</dbReference>
<comment type="caution">
    <text evidence="7">The sequence shown here is derived from an EMBL/GenBank/DDBJ whole genome shotgun (WGS) entry which is preliminary data.</text>
</comment>
<evidence type="ECO:0000313" key="8">
    <source>
        <dbReference type="Proteomes" id="UP000029108"/>
    </source>
</evidence>
<evidence type="ECO:0000256" key="5">
    <source>
        <dbReference type="ARBA" id="ARBA00023136"/>
    </source>
</evidence>
<dbReference type="eggNOG" id="COG0390">
    <property type="taxonomic scope" value="Bacteria"/>
</dbReference>
<dbReference type="EMBL" id="JGYN01000002">
    <property type="protein sequence ID" value="KFI53820.1"/>
    <property type="molecule type" value="Genomic_DNA"/>
</dbReference>
<feature type="transmembrane region" description="Helical" evidence="6">
    <location>
        <begin position="100"/>
        <end position="121"/>
    </location>
</feature>
<feature type="transmembrane region" description="Helical" evidence="6">
    <location>
        <begin position="13"/>
        <end position="32"/>
    </location>
</feature>
<reference evidence="7 8" key="1">
    <citation type="submission" date="2014-03" db="EMBL/GenBank/DDBJ databases">
        <title>Genomics of Bifidobacteria.</title>
        <authorList>
            <person name="Ventura M."/>
            <person name="Milani C."/>
            <person name="Lugli G.A."/>
        </authorList>
    </citation>
    <scope>NUCLEOTIDE SEQUENCE [LARGE SCALE GENOMIC DNA]</scope>
    <source>
        <strain evidence="7 8">DSM 23969</strain>
    </source>
</reference>
<name>A0A087A4X0_9BIFI</name>
<keyword evidence="8" id="KW-1185">Reference proteome</keyword>
<keyword evidence="7" id="KW-0067">ATP-binding</keyword>
<comment type="subcellular location">
    <subcellularLocation>
        <location evidence="1">Membrane</location>
        <topology evidence="1">Multi-pass membrane protein</topology>
    </subcellularLocation>
</comment>
<keyword evidence="5 6" id="KW-0472">Membrane</keyword>
<feature type="transmembrane region" description="Helical" evidence="6">
    <location>
        <begin position="198"/>
        <end position="216"/>
    </location>
</feature>
<dbReference type="OrthoDB" id="3212530at2"/>
<sequence length="266" mass="28709">MSTGNAGAYPIDVWGLIITIVLVAVAAGLSYAMRLGVHRQMLWATIRSLIQLLAMGYILKFVIEQNNPWLVFALIAVMILAAVQITMSRAANIPRSVMPSVFLTLTASVILQVCVVTEMVIRPHPWYAPTVLATMSGMLLGNVVSAIAVAMSRFFSDMDSRRYEIEMMLSLGATPFEAAKPSIISSVKLGMIPTISQLASSGIVLIPGMMAGQVIAGADPLTAAKYQFVVLAVISALTLMADSLIMILIYKTSFTALHQYKPPSER</sequence>
<dbReference type="GO" id="GO:0005886">
    <property type="term" value="C:plasma membrane"/>
    <property type="evidence" value="ECO:0007669"/>
    <property type="project" value="TreeGrafter"/>
</dbReference>
<comment type="similarity">
    <text evidence="2">Belongs to the UPF0014 family.</text>
</comment>